<reference evidence="1" key="1">
    <citation type="submission" date="2021-03" db="EMBL/GenBank/DDBJ databases">
        <authorList>
            <person name="Tran Van P."/>
        </authorList>
    </citation>
    <scope>NUCLEOTIDE SEQUENCE</scope>
</reference>
<comment type="caution">
    <text evidence="1">The sequence shown here is derived from an EMBL/GenBank/DDBJ whole genome shotgun (WGS) entry which is preliminary data.</text>
</comment>
<keyword evidence="2" id="KW-1185">Reference proteome</keyword>
<accession>A0ABN7PNR3</accession>
<organism evidence="1 2">
    <name type="scientific">Timema podura</name>
    <name type="common">Walking stick</name>
    <dbReference type="NCBI Taxonomy" id="61482"/>
    <lineage>
        <taxon>Eukaryota</taxon>
        <taxon>Metazoa</taxon>
        <taxon>Ecdysozoa</taxon>
        <taxon>Arthropoda</taxon>
        <taxon>Hexapoda</taxon>
        <taxon>Insecta</taxon>
        <taxon>Pterygota</taxon>
        <taxon>Neoptera</taxon>
        <taxon>Polyneoptera</taxon>
        <taxon>Phasmatodea</taxon>
        <taxon>Timematodea</taxon>
        <taxon>Timematoidea</taxon>
        <taxon>Timematidae</taxon>
        <taxon>Timema</taxon>
    </lineage>
</organism>
<evidence type="ECO:0000313" key="2">
    <source>
        <dbReference type="Proteomes" id="UP001153148"/>
    </source>
</evidence>
<protein>
    <submittedName>
        <fullName evidence="1">Uncharacterized protein</fullName>
    </submittedName>
</protein>
<dbReference type="EMBL" id="CAJPIN010063927">
    <property type="protein sequence ID" value="CAG2067140.1"/>
    <property type="molecule type" value="Genomic_DNA"/>
</dbReference>
<gene>
    <name evidence="1" type="ORF">TPAB3V08_LOCUS14083</name>
</gene>
<name>A0ABN7PNR3_TIMPD</name>
<evidence type="ECO:0000313" key="1">
    <source>
        <dbReference type="EMBL" id="CAG2067140.1"/>
    </source>
</evidence>
<sequence>MSGTFWTHRLGQTGFPRRISHENYKDPAMCLFLLFQVVGQPYKPQNQRSRREIQRTAKEAAYLCV</sequence>
<proteinExistence type="predicted"/>
<dbReference type="Proteomes" id="UP001153148">
    <property type="component" value="Unassembled WGS sequence"/>
</dbReference>